<evidence type="ECO:0000313" key="12">
    <source>
        <dbReference type="Proteomes" id="UP000649617"/>
    </source>
</evidence>
<evidence type="ECO:0000313" key="11">
    <source>
        <dbReference type="EMBL" id="CAE7630224.1"/>
    </source>
</evidence>
<feature type="transmembrane region" description="Helical" evidence="10">
    <location>
        <begin position="975"/>
        <end position="993"/>
    </location>
</feature>
<dbReference type="Pfam" id="PF00574">
    <property type="entry name" value="CLP_protease"/>
    <property type="match status" value="1"/>
</dbReference>
<keyword evidence="3" id="KW-0645">Protease</keyword>
<proteinExistence type="inferred from homology"/>
<dbReference type="Proteomes" id="UP000649617">
    <property type="component" value="Unassembled WGS sequence"/>
</dbReference>
<comment type="caution">
    <text evidence="11">The sequence shown here is derived from an EMBL/GenBank/DDBJ whole genome shotgun (WGS) entry which is preliminary data.</text>
</comment>
<feature type="transmembrane region" description="Helical" evidence="10">
    <location>
        <begin position="922"/>
        <end position="941"/>
    </location>
</feature>
<reference evidence="11" key="1">
    <citation type="submission" date="2021-02" db="EMBL/GenBank/DDBJ databases">
        <authorList>
            <person name="Dougan E. K."/>
            <person name="Rhodes N."/>
            <person name="Thang M."/>
            <person name="Chan C."/>
        </authorList>
    </citation>
    <scope>NUCLEOTIDE SEQUENCE</scope>
</reference>
<evidence type="ECO:0000256" key="4">
    <source>
        <dbReference type="ARBA" id="ARBA00022801"/>
    </source>
</evidence>
<comment type="catalytic activity">
    <reaction evidence="6 7">
        <text>Hydrolysis of proteins to small peptides in the presence of ATP and magnesium. alpha-casein is the usual test substrate. In the absence of ATP, only oligopeptides shorter than five residues are hydrolyzed (such as succinyl-Leu-Tyr-|-NHMec, and Leu-Tyr-Leu-|-Tyr-Trp, in which cleavage of the -Tyr-|-Leu- and -Tyr-|-Trp bonds also occurs).</text>
        <dbReference type="EC" id="3.4.21.92"/>
    </reaction>
</comment>
<keyword evidence="10" id="KW-0472">Membrane</keyword>
<dbReference type="PROSITE" id="PS00382">
    <property type="entry name" value="CLP_PROTEASE_HIS"/>
    <property type="match status" value="1"/>
</dbReference>
<keyword evidence="4" id="KW-0378">Hydrolase</keyword>
<dbReference type="InterPro" id="IPR023562">
    <property type="entry name" value="ClpP/TepA"/>
</dbReference>
<evidence type="ECO:0000256" key="9">
    <source>
        <dbReference type="SAM" id="MobiDB-lite"/>
    </source>
</evidence>
<feature type="region of interest" description="Disordered" evidence="9">
    <location>
        <begin position="55"/>
        <end position="80"/>
    </location>
</feature>
<keyword evidence="12" id="KW-1185">Reference proteome</keyword>
<dbReference type="NCBIfam" id="NF001368">
    <property type="entry name" value="PRK00277.1"/>
    <property type="match status" value="1"/>
</dbReference>
<evidence type="ECO:0000256" key="6">
    <source>
        <dbReference type="ARBA" id="ARBA00034021"/>
    </source>
</evidence>
<comment type="similarity">
    <text evidence="1 8">Belongs to the peptidase S14 family.</text>
</comment>
<protein>
    <recommendedName>
        <fullName evidence="8">ATP-dependent Clp protease proteolytic subunit</fullName>
    </recommendedName>
</protein>
<dbReference type="PANTHER" id="PTHR10381">
    <property type="entry name" value="ATP-DEPENDENT CLP PROTEASE PROTEOLYTIC SUBUNIT"/>
    <property type="match status" value="1"/>
</dbReference>
<dbReference type="GO" id="GO:0006515">
    <property type="term" value="P:protein quality control for misfolded or incompletely synthesized proteins"/>
    <property type="evidence" value="ECO:0007669"/>
    <property type="project" value="TreeGrafter"/>
</dbReference>
<keyword evidence="10" id="KW-1133">Transmembrane helix</keyword>
<dbReference type="InterPro" id="IPR033135">
    <property type="entry name" value="ClpP_His_AS"/>
</dbReference>
<evidence type="ECO:0000256" key="10">
    <source>
        <dbReference type="SAM" id="Phobius"/>
    </source>
</evidence>
<evidence type="ECO:0000256" key="8">
    <source>
        <dbReference type="RuleBase" id="RU003567"/>
    </source>
</evidence>
<dbReference type="GO" id="GO:0051117">
    <property type="term" value="F:ATPase binding"/>
    <property type="evidence" value="ECO:0007669"/>
    <property type="project" value="TreeGrafter"/>
</dbReference>
<sequence>MGHHADVTGREQHSAMKSVEAPLVHYTSYRQNGCGPEIPWLSPSQLAEDWNAPISWTTESGSQSSESASPVEKAEIPKQASDADAQLAYVRPAPGLGSLGPGDLAFLSQQGSAIGRQPAPCDMLSLDVPVPFLADAVHTGFAGQSGQDQDAHSHGASIAGHKSLPKATQAFRKARREADESDLAMQKRINKELTTAASSRPDCITEVLRVAAVHLHQLNGVNLSTAIHRLARACEGSKANASRVKTDPVFVLMIEVAELKAQQELLGETDSMPGNCCTIITWSCAVLRFFRPNLFTALARVAAGKLQDCQCYEVTNLLWSFAELCKRQPRMAAELEANIQELVEATASYFLRRSPQGWKIQVLVSALVSLTCMPCKDFCTKWFIISIVQELAERSDEAQGANLLPVVVAFDTLRTKHVKVFREISAAMIARYPNFVARYMYGGDRQKGKFAAAASACAVLGRLSFGFALPSPPRGVARISTGVHGEKRLFSFSSSAASTASTAVLGLVALGGAASFRSRAARCAEPSQPSTPGVPPVRMPMVSTGTGAIDVMSKLLQDRILMLNGQVNDEMANVLVAQILYLANQDAEKDITIYINSPGGSVSAGMAIFDAMQFVPCDVSTVCYGMAASMGAFLLGAGTKGKRRSLPNARIMIHQPLGGAGGQAADIEIQAKEILFLREILNTYLSDFTGKPLDTVAEDCDRDYYMTPEEASQYGIIDEVIETKSWPRLKKPTKPELVTGEQECGVACTKRALSGSPSTGCNVVLSWYLSSFSLRSRFCEVLWPREVLWMYACVVAAANVHFGVVPWPVLCCGTLLADELFDDSAPASTRCSWLPGLNLTPIARAVPVLLLPCLNPQPTAGLQYILHHRPGTYSKKHLTNPEHRSFRDELQDFYTTELVGGKDFSWNKLFAVPFASSSLRHVPWICVYFGFAILVSVLWLLRSRQARPVGLRSPIFTLAALAIMTYLVYDRTRTVVWPACFLTAMLGCSGSSVRAEPPGASRAALLRMGAAVACFASAMLLILGDFEAPSFELMTLNWPVRSAEFVRNHGLPGNVYHTITFGGYLVYWLPNKHFADTREYCFKHLDELYSSVYLDHERLNRDILQKYRVNIYVALIPQTRRLPMGGFEDVAARFLRKPLWARVFFDHVSEVFLRRAVPEFQDLIEKQEVSLNPAFPPDYHVRVLLGRDAGDPQTLAKDLGVCLARGELYCELIEALRVSATEPKAVSSWLRQLQAKDPADIKNERRLTREYLESVKIHLAKQLNATGMR</sequence>
<dbReference type="GO" id="GO:0004176">
    <property type="term" value="F:ATP-dependent peptidase activity"/>
    <property type="evidence" value="ECO:0007669"/>
    <property type="project" value="InterPro"/>
</dbReference>
<organism evidence="11 12">
    <name type="scientific">Symbiodinium pilosum</name>
    <name type="common">Dinoflagellate</name>
    <dbReference type="NCBI Taxonomy" id="2952"/>
    <lineage>
        <taxon>Eukaryota</taxon>
        <taxon>Sar</taxon>
        <taxon>Alveolata</taxon>
        <taxon>Dinophyceae</taxon>
        <taxon>Suessiales</taxon>
        <taxon>Symbiodiniaceae</taxon>
        <taxon>Symbiodinium</taxon>
    </lineage>
</organism>
<dbReference type="FunFam" id="3.90.226.10:FF:000001">
    <property type="entry name" value="ATP-dependent Clp protease proteolytic subunit"/>
    <property type="match status" value="1"/>
</dbReference>
<dbReference type="PANTHER" id="PTHR10381:SF15">
    <property type="entry name" value="CHLOROPLASTIC ATP-DEPENDENT CLP PROTEASE PROTEOLYTIC SUBUNIT 1"/>
    <property type="match status" value="1"/>
</dbReference>
<feature type="active site" evidence="7">
    <location>
        <position position="654"/>
    </location>
</feature>
<dbReference type="CDD" id="cd07017">
    <property type="entry name" value="S14_ClpP_2"/>
    <property type="match status" value="1"/>
</dbReference>
<dbReference type="AlphaFoldDB" id="A0A812VG47"/>
<dbReference type="EMBL" id="CAJNIZ010042637">
    <property type="protein sequence ID" value="CAE7630224.1"/>
    <property type="molecule type" value="Genomic_DNA"/>
</dbReference>
<name>A0A812VG47_SYMPI</name>
<dbReference type="InterPro" id="IPR029045">
    <property type="entry name" value="ClpP/crotonase-like_dom_sf"/>
</dbReference>
<dbReference type="GO" id="GO:0009368">
    <property type="term" value="C:endopeptidase Clp complex"/>
    <property type="evidence" value="ECO:0007669"/>
    <property type="project" value="TreeGrafter"/>
</dbReference>
<evidence type="ECO:0000256" key="5">
    <source>
        <dbReference type="ARBA" id="ARBA00022825"/>
    </source>
</evidence>
<feature type="transmembrane region" description="Helical" evidence="10">
    <location>
        <begin position="1005"/>
        <end position="1024"/>
    </location>
</feature>
<evidence type="ECO:0000256" key="3">
    <source>
        <dbReference type="ARBA" id="ARBA00022670"/>
    </source>
</evidence>
<dbReference type="SUPFAM" id="SSF52096">
    <property type="entry name" value="ClpP/crotonase"/>
    <property type="match status" value="1"/>
</dbReference>
<keyword evidence="2" id="KW-0934">Plastid</keyword>
<dbReference type="PRINTS" id="PR00127">
    <property type="entry name" value="CLPPROTEASEP"/>
</dbReference>
<evidence type="ECO:0000256" key="2">
    <source>
        <dbReference type="ARBA" id="ARBA00022640"/>
    </source>
</evidence>
<evidence type="ECO:0000256" key="1">
    <source>
        <dbReference type="ARBA" id="ARBA00007039"/>
    </source>
</evidence>
<dbReference type="Gene3D" id="3.90.226.10">
    <property type="entry name" value="2-enoyl-CoA Hydratase, Chain A, domain 1"/>
    <property type="match status" value="1"/>
</dbReference>
<dbReference type="HAMAP" id="MF_00444">
    <property type="entry name" value="ClpP"/>
    <property type="match status" value="1"/>
</dbReference>
<keyword evidence="10" id="KW-0812">Transmembrane</keyword>
<keyword evidence="5" id="KW-0720">Serine protease</keyword>
<accession>A0A812VG47</accession>
<feature type="transmembrane region" description="Helical" evidence="10">
    <location>
        <begin position="953"/>
        <end position="969"/>
    </location>
</feature>
<evidence type="ECO:0000256" key="7">
    <source>
        <dbReference type="PROSITE-ProRule" id="PRU10086"/>
    </source>
</evidence>
<dbReference type="GO" id="GO:0004252">
    <property type="term" value="F:serine-type endopeptidase activity"/>
    <property type="evidence" value="ECO:0007669"/>
    <property type="project" value="UniProtKB-EC"/>
</dbReference>
<feature type="region of interest" description="Disordered" evidence="9">
    <location>
        <begin position="143"/>
        <end position="182"/>
    </location>
</feature>
<dbReference type="OrthoDB" id="1721884at2759"/>
<gene>
    <name evidence="11" type="primary">clpP1</name>
    <name evidence="11" type="ORF">SPIL2461_LOCUS16521</name>
</gene>
<feature type="compositionally biased region" description="Low complexity" evidence="9">
    <location>
        <begin position="55"/>
        <end position="69"/>
    </location>
</feature>
<dbReference type="InterPro" id="IPR001907">
    <property type="entry name" value="ClpP"/>
</dbReference>
<dbReference type="NCBIfam" id="NF009205">
    <property type="entry name" value="PRK12553.1"/>
    <property type="match status" value="1"/>
</dbReference>